<dbReference type="GO" id="GO:0016747">
    <property type="term" value="F:acyltransferase activity, transferring groups other than amino-acyl groups"/>
    <property type="evidence" value="ECO:0007669"/>
    <property type="project" value="InterPro"/>
</dbReference>
<keyword evidence="1" id="KW-0808">Transferase</keyword>
<dbReference type="InterPro" id="IPR016039">
    <property type="entry name" value="Thiolase-like"/>
</dbReference>
<dbReference type="AlphaFoldDB" id="D8QWW4"/>
<dbReference type="InterPro" id="IPR001099">
    <property type="entry name" value="Chalcone/stilbene_synt_N"/>
</dbReference>
<dbReference type="InterPro" id="IPR011141">
    <property type="entry name" value="Polyketide_synthase_type-III"/>
</dbReference>
<dbReference type="Gene3D" id="3.40.47.10">
    <property type="match status" value="1"/>
</dbReference>
<protein>
    <recommendedName>
        <fullName evidence="2">Chalcone/stilbene synthase N-terminal domain-containing protein</fullName>
    </recommendedName>
</protein>
<dbReference type="SUPFAM" id="SSF53901">
    <property type="entry name" value="Thiolase-like"/>
    <property type="match status" value="1"/>
</dbReference>
<dbReference type="PANTHER" id="PTHR11877:SF46">
    <property type="entry name" value="TYPE III POLYKETIDE SYNTHASE A"/>
    <property type="match status" value="1"/>
</dbReference>
<dbReference type="InParanoid" id="D8QWW4"/>
<feature type="domain" description="Chalcone/stilbene synthase N-terminal" evidence="2">
    <location>
        <begin position="2"/>
        <end position="112"/>
    </location>
</feature>
<evidence type="ECO:0000256" key="1">
    <source>
        <dbReference type="ARBA" id="ARBA00022679"/>
    </source>
</evidence>
<dbReference type="Proteomes" id="UP000001514">
    <property type="component" value="Unassembled WGS sequence"/>
</dbReference>
<dbReference type="Gramene" id="EFJ35709">
    <property type="protein sequence ID" value="EFJ35709"/>
    <property type="gene ID" value="SELMODRAFT_405294"/>
</dbReference>
<sequence length="112" mass="12327">MATILAIGTALPPDACSQRDFVDSYFSEAEEHSHQAENAKTFSLSLPEGEKSGIKRRHFSVLPRFDPDETSSRSLEKSFAVANERVPELAARAARNALDEWGRPASSITHLV</sequence>
<gene>
    <name evidence="3" type="ORF">SELMODRAFT_405294</name>
</gene>
<name>D8QWW4_SELML</name>
<dbReference type="PANTHER" id="PTHR11877">
    <property type="entry name" value="HYDROXYMETHYLGLUTARYL-COA SYNTHASE"/>
    <property type="match status" value="1"/>
</dbReference>
<dbReference type="KEGG" id="smo:SELMODRAFT_405294"/>
<reference evidence="3 4" key="1">
    <citation type="journal article" date="2011" name="Science">
        <title>The Selaginella genome identifies genetic changes associated with the evolution of vascular plants.</title>
        <authorList>
            <person name="Banks J.A."/>
            <person name="Nishiyama T."/>
            <person name="Hasebe M."/>
            <person name="Bowman J.L."/>
            <person name="Gribskov M."/>
            <person name="dePamphilis C."/>
            <person name="Albert V.A."/>
            <person name="Aono N."/>
            <person name="Aoyama T."/>
            <person name="Ambrose B.A."/>
            <person name="Ashton N.W."/>
            <person name="Axtell M.J."/>
            <person name="Barker E."/>
            <person name="Barker M.S."/>
            <person name="Bennetzen J.L."/>
            <person name="Bonawitz N.D."/>
            <person name="Chapple C."/>
            <person name="Cheng C."/>
            <person name="Correa L.G."/>
            <person name="Dacre M."/>
            <person name="DeBarry J."/>
            <person name="Dreyer I."/>
            <person name="Elias M."/>
            <person name="Engstrom E.M."/>
            <person name="Estelle M."/>
            <person name="Feng L."/>
            <person name="Finet C."/>
            <person name="Floyd S.K."/>
            <person name="Frommer W.B."/>
            <person name="Fujita T."/>
            <person name="Gramzow L."/>
            <person name="Gutensohn M."/>
            <person name="Harholt J."/>
            <person name="Hattori M."/>
            <person name="Heyl A."/>
            <person name="Hirai T."/>
            <person name="Hiwatashi Y."/>
            <person name="Ishikawa M."/>
            <person name="Iwata M."/>
            <person name="Karol K.G."/>
            <person name="Koehler B."/>
            <person name="Kolukisaoglu U."/>
            <person name="Kubo M."/>
            <person name="Kurata T."/>
            <person name="Lalonde S."/>
            <person name="Li K."/>
            <person name="Li Y."/>
            <person name="Litt A."/>
            <person name="Lyons E."/>
            <person name="Manning G."/>
            <person name="Maruyama T."/>
            <person name="Michael T.P."/>
            <person name="Mikami K."/>
            <person name="Miyazaki S."/>
            <person name="Morinaga S."/>
            <person name="Murata T."/>
            <person name="Mueller-Roeber B."/>
            <person name="Nelson D.R."/>
            <person name="Obara M."/>
            <person name="Oguri Y."/>
            <person name="Olmstead R.G."/>
            <person name="Onodera N."/>
            <person name="Petersen B.L."/>
            <person name="Pils B."/>
            <person name="Prigge M."/>
            <person name="Rensing S.A."/>
            <person name="Riano-Pachon D.M."/>
            <person name="Roberts A.W."/>
            <person name="Sato Y."/>
            <person name="Scheller H.V."/>
            <person name="Schulz B."/>
            <person name="Schulz C."/>
            <person name="Shakirov E.V."/>
            <person name="Shibagaki N."/>
            <person name="Shinohara N."/>
            <person name="Shippen D.E."/>
            <person name="Soerensen I."/>
            <person name="Sotooka R."/>
            <person name="Sugimoto N."/>
            <person name="Sugita M."/>
            <person name="Sumikawa N."/>
            <person name="Tanurdzic M."/>
            <person name="Theissen G."/>
            <person name="Ulvskov P."/>
            <person name="Wakazuki S."/>
            <person name="Weng J.K."/>
            <person name="Willats W.W."/>
            <person name="Wipf D."/>
            <person name="Wolf P.G."/>
            <person name="Yang L."/>
            <person name="Zimmer A.D."/>
            <person name="Zhu Q."/>
            <person name="Mitros T."/>
            <person name="Hellsten U."/>
            <person name="Loque D."/>
            <person name="Otillar R."/>
            <person name="Salamov A."/>
            <person name="Schmutz J."/>
            <person name="Shapiro H."/>
            <person name="Lindquist E."/>
            <person name="Lucas S."/>
            <person name="Rokhsar D."/>
            <person name="Grigoriev I.V."/>
        </authorList>
    </citation>
    <scope>NUCLEOTIDE SEQUENCE [LARGE SCALE GENOMIC DNA]</scope>
</reference>
<accession>D8QWW4</accession>
<organism evidence="4">
    <name type="scientific">Selaginella moellendorffii</name>
    <name type="common">Spikemoss</name>
    <dbReference type="NCBI Taxonomy" id="88036"/>
    <lineage>
        <taxon>Eukaryota</taxon>
        <taxon>Viridiplantae</taxon>
        <taxon>Streptophyta</taxon>
        <taxon>Embryophyta</taxon>
        <taxon>Tracheophyta</taxon>
        <taxon>Lycopodiopsida</taxon>
        <taxon>Selaginellales</taxon>
        <taxon>Selaginellaceae</taxon>
        <taxon>Selaginella</taxon>
    </lineage>
</organism>
<dbReference type="EMBL" id="GL377568">
    <property type="protein sequence ID" value="EFJ35709.1"/>
    <property type="molecule type" value="Genomic_DNA"/>
</dbReference>
<evidence type="ECO:0000259" key="2">
    <source>
        <dbReference type="Pfam" id="PF00195"/>
    </source>
</evidence>
<proteinExistence type="predicted"/>
<evidence type="ECO:0000313" key="3">
    <source>
        <dbReference type="EMBL" id="EFJ35709.1"/>
    </source>
</evidence>
<dbReference type="Pfam" id="PF00195">
    <property type="entry name" value="Chal_sti_synt_N"/>
    <property type="match status" value="1"/>
</dbReference>
<keyword evidence="4" id="KW-1185">Reference proteome</keyword>
<dbReference type="HOGENOM" id="CLU_034992_3_1_1"/>
<evidence type="ECO:0000313" key="4">
    <source>
        <dbReference type="Proteomes" id="UP000001514"/>
    </source>
</evidence>